<dbReference type="NCBIfam" id="TIGR00217">
    <property type="entry name" value="malQ"/>
    <property type="match status" value="1"/>
</dbReference>
<accession>A0A9D1FZQ9</accession>
<name>A0A9D1FZQ9_9FIRM</name>
<organism evidence="11 12">
    <name type="scientific">Candidatus Alectryocaccomicrobium excrementavium</name>
    <dbReference type="NCBI Taxonomy" id="2840668"/>
    <lineage>
        <taxon>Bacteria</taxon>
        <taxon>Bacillati</taxon>
        <taxon>Bacillota</taxon>
        <taxon>Clostridia</taxon>
        <taxon>Candidatus Alectryocaccomicrobium</taxon>
    </lineage>
</organism>
<evidence type="ECO:0000313" key="11">
    <source>
        <dbReference type="EMBL" id="HIS92613.1"/>
    </source>
</evidence>
<dbReference type="Gene3D" id="3.20.20.80">
    <property type="entry name" value="Glycosidases"/>
    <property type="match status" value="1"/>
</dbReference>
<evidence type="ECO:0000256" key="4">
    <source>
        <dbReference type="ARBA" id="ARBA00020295"/>
    </source>
</evidence>
<evidence type="ECO:0000256" key="9">
    <source>
        <dbReference type="ARBA" id="ARBA00031501"/>
    </source>
</evidence>
<dbReference type="PANTHER" id="PTHR32438:SF5">
    <property type="entry name" value="4-ALPHA-GLUCANOTRANSFERASE DPE1, CHLOROPLASTIC_AMYLOPLASTIC"/>
    <property type="match status" value="1"/>
</dbReference>
<comment type="similarity">
    <text evidence="2 10">Belongs to the disproportionating enzyme family.</text>
</comment>
<evidence type="ECO:0000256" key="5">
    <source>
        <dbReference type="ARBA" id="ARBA00022676"/>
    </source>
</evidence>
<evidence type="ECO:0000256" key="10">
    <source>
        <dbReference type="RuleBase" id="RU361207"/>
    </source>
</evidence>
<keyword evidence="5 10" id="KW-0328">Glycosyltransferase</keyword>
<dbReference type="Proteomes" id="UP000824140">
    <property type="component" value="Unassembled WGS sequence"/>
</dbReference>
<reference evidence="11" key="1">
    <citation type="submission" date="2020-10" db="EMBL/GenBank/DDBJ databases">
        <authorList>
            <person name="Gilroy R."/>
        </authorList>
    </citation>
    <scope>NUCLEOTIDE SEQUENCE</scope>
    <source>
        <strain evidence="11">13766</strain>
    </source>
</reference>
<dbReference type="InterPro" id="IPR003385">
    <property type="entry name" value="Glyco_hydro_77"/>
</dbReference>
<reference evidence="11" key="2">
    <citation type="journal article" date="2021" name="PeerJ">
        <title>Extensive microbial diversity within the chicken gut microbiome revealed by metagenomics and culture.</title>
        <authorList>
            <person name="Gilroy R."/>
            <person name="Ravi A."/>
            <person name="Getino M."/>
            <person name="Pursley I."/>
            <person name="Horton D.L."/>
            <person name="Alikhan N.F."/>
            <person name="Baker D."/>
            <person name="Gharbi K."/>
            <person name="Hall N."/>
            <person name="Watson M."/>
            <person name="Adriaenssens E.M."/>
            <person name="Foster-Nyarko E."/>
            <person name="Jarju S."/>
            <person name="Secka A."/>
            <person name="Antonio M."/>
            <person name="Oren A."/>
            <person name="Chaudhuri R.R."/>
            <person name="La Ragione R."/>
            <person name="Hildebrand F."/>
            <person name="Pallen M.J."/>
        </authorList>
    </citation>
    <scope>NUCLEOTIDE SEQUENCE</scope>
    <source>
        <strain evidence="11">13766</strain>
    </source>
</reference>
<dbReference type="GO" id="GO:0005975">
    <property type="term" value="P:carbohydrate metabolic process"/>
    <property type="evidence" value="ECO:0007669"/>
    <property type="project" value="InterPro"/>
</dbReference>
<dbReference type="EC" id="2.4.1.25" evidence="3 10"/>
<evidence type="ECO:0000256" key="7">
    <source>
        <dbReference type="ARBA" id="ARBA00023277"/>
    </source>
</evidence>
<dbReference type="SUPFAM" id="SSF51445">
    <property type="entry name" value="(Trans)glycosidases"/>
    <property type="match status" value="1"/>
</dbReference>
<dbReference type="Pfam" id="PF02446">
    <property type="entry name" value="Glyco_hydro_77"/>
    <property type="match status" value="1"/>
</dbReference>
<proteinExistence type="inferred from homology"/>
<dbReference type="EMBL" id="DVJN01000123">
    <property type="protein sequence ID" value="HIS92613.1"/>
    <property type="molecule type" value="Genomic_DNA"/>
</dbReference>
<protein>
    <recommendedName>
        <fullName evidence="4 10">4-alpha-glucanotransferase</fullName>
        <ecNumber evidence="3 10">2.4.1.25</ecNumber>
    </recommendedName>
    <alternativeName>
        <fullName evidence="8 10">Amylomaltase</fullName>
    </alternativeName>
    <alternativeName>
        <fullName evidence="9 10">Disproportionating enzyme</fullName>
    </alternativeName>
</protein>
<dbReference type="GO" id="GO:0004134">
    <property type="term" value="F:4-alpha-glucanotransferase activity"/>
    <property type="evidence" value="ECO:0007669"/>
    <property type="project" value="UniProtKB-EC"/>
</dbReference>
<comment type="caution">
    <text evidence="11">The sequence shown here is derived from an EMBL/GenBank/DDBJ whole genome shotgun (WGS) entry which is preliminary data.</text>
</comment>
<evidence type="ECO:0000256" key="1">
    <source>
        <dbReference type="ARBA" id="ARBA00000439"/>
    </source>
</evidence>
<keyword evidence="7 10" id="KW-0119">Carbohydrate metabolism</keyword>
<evidence type="ECO:0000256" key="3">
    <source>
        <dbReference type="ARBA" id="ARBA00012560"/>
    </source>
</evidence>
<evidence type="ECO:0000256" key="6">
    <source>
        <dbReference type="ARBA" id="ARBA00022679"/>
    </source>
</evidence>
<dbReference type="NCBIfam" id="NF011080">
    <property type="entry name" value="PRK14508.1-3"/>
    <property type="match status" value="1"/>
</dbReference>
<evidence type="ECO:0000256" key="2">
    <source>
        <dbReference type="ARBA" id="ARBA00005684"/>
    </source>
</evidence>
<evidence type="ECO:0000313" key="12">
    <source>
        <dbReference type="Proteomes" id="UP000824140"/>
    </source>
</evidence>
<keyword evidence="6 10" id="KW-0808">Transferase</keyword>
<sequence length="488" mass="55422">MADILSARQAGLLLPLSALPARHGIGDMGETAHALAAMLAQAGVRIWQILPLNPLGFGNSPYQPYSSFAGDPIYLNLDALGVSAPAFREGEPRVDYAAVRAFKEPYLREAFRRFQPDEAYAVFVGQKWVREYALFATFKKRNGMRCWNEWPDAMKYYPDAPSLPLDEFEEELRYEMFLQYAFFRQWTALKRAANQAGVAIMGDIPFYVGIDSQDVWAGKANFLLDGAGQPTYVAGVPPDYFSKTGQRWGNPIYNWEYLEKTGFHFWIERLRHSCALFDVLRIDHFRAFDTYWKIPASCPTAEIGEWVEAPGYAFFDAVRKALPGASIVAEDLGDLRPEVHALRDHYGLMGMKIVQFTIQPGQRIAHNADEKENVVVYTGTHDNQTMRGYCQSRTPGERIALYRGLRRGGYWFGSLTSRFVRYALDDRARLAIIPAQDLLECDDSARLNTPGTVGSPNWEWKLAGPAALETLRRRLAWYGRVLRKARRK</sequence>
<gene>
    <name evidence="11" type="primary">malQ</name>
    <name evidence="11" type="ORF">IAA84_06295</name>
</gene>
<dbReference type="AlphaFoldDB" id="A0A9D1FZQ9"/>
<dbReference type="PANTHER" id="PTHR32438">
    <property type="entry name" value="4-ALPHA-GLUCANOTRANSFERASE DPE1, CHLOROPLASTIC/AMYLOPLASTIC"/>
    <property type="match status" value="1"/>
</dbReference>
<evidence type="ECO:0000256" key="8">
    <source>
        <dbReference type="ARBA" id="ARBA00031423"/>
    </source>
</evidence>
<dbReference type="InterPro" id="IPR017853">
    <property type="entry name" value="GH"/>
</dbReference>
<comment type="catalytic activity">
    <reaction evidence="1 10">
        <text>Transfers a segment of a (1-&gt;4)-alpha-D-glucan to a new position in an acceptor, which may be glucose or a (1-&gt;4)-alpha-D-glucan.</text>
        <dbReference type="EC" id="2.4.1.25"/>
    </reaction>
</comment>